<dbReference type="Pfam" id="PF05768">
    <property type="entry name" value="Glrx-like"/>
    <property type="match status" value="1"/>
</dbReference>
<evidence type="ECO:0000313" key="3">
    <source>
        <dbReference type="Proteomes" id="UP000005018"/>
    </source>
</evidence>
<dbReference type="KEGG" id="cot:CORT_0B03110"/>
<dbReference type="HOGENOM" id="CLU_125054_0_0_1"/>
<gene>
    <name evidence="2" type="ORF">CORT_0B03110</name>
</gene>
<dbReference type="PANTHER" id="PTHR33558:SF1">
    <property type="entry name" value="GLUTAREDOXIN-LIKE PROTEIN C5ORF63 HOMOLOG"/>
    <property type="match status" value="1"/>
</dbReference>
<dbReference type="Gene3D" id="3.40.30.10">
    <property type="entry name" value="Glutaredoxin"/>
    <property type="match status" value="1"/>
</dbReference>
<dbReference type="PANTHER" id="PTHR33558">
    <property type="entry name" value="GLUTAREDOXIN-LIKE PROTEIN C5ORF63 HOMOLOG"/>
    <property type="match status" value="1"/>
</dbReference>
<keyword evidence="1" id="KW-0813">Transport</keyword>
<evidence type="ECO:0000313" key="2">
    <source>
        <dbReference type="EMBL" id="CCG22022.1"/>
    </source>
</evidence>
<name>H8X0Y3_CANO9</name>
<dbReference type="GeneID" id="14538568"/>
<dbReference type="InterPro" id="IPR008554">
    <property type="entry name" value="Glutaredoxin-like"/>
</dbReference>
<comment type="similarity">
    <text evidence="1">Belongs to the glutaredoxin family.</text>
</comment>
<dbReference type="OrthoDB" id="429967at2759"/>
<accession>H8X0Y3</accession>
<protein>
    <recommendedName>
        <fullName evidence="1">Glutaredoxin-like protein</fullName>
    </recommendedName>
</protein>
<dbReference type="InterPro" id="IPR052565">
    <property type="entry name" value="Glutaredoxin-like_YDR286C"/>
</dbReference>
<sequence length="128" mass="14871">MQESSSDNMISMLTLKTITRGICNQARFKSTVSLKFFTKANCMLCTNANEILQQAISSPTVDQINLDLTKIDIMDPKNKEWFDKYCYDAPVLHIESPQDKVLKKHMHYFDKKQLVKDFQELESRNEST</sequence>
<dbReference type="Proteomes" id="UP000005018">
    <property type="component" value="Chromosome 2"/>
</dbReference>
<dbReference type="SUPFAM" id="SSF52833">
    <property type="entry name" value="Thioredoxin-like"/>
    <property type="match status" value="1"/>
</dbReference>
<proteinExistence type="inferred from homology"/>
<reference evidence="2 3" key="1">
    <citation type="journal article" date="2012" name="PLoS ONE">
        <title>Sequence and analysis of the genome of the pathogenic yeast Candida orthopsilosis.</title>
        <authorList>
            <person name="Riccombeni A."/>
            <person name="Vidanes G."/>
            <person name="Proux-Wera E."/>
            <person name="Wolfe K.H."/>
            <person name="Butler G."/>
        </authorList>
    </citation>
    <scope>NUCLEOTIDE SEQUENCE [LARGE SCALE GENOMIC DNA]</scope>
    <source>
        <strain evidence="2 3">Co 90-125</strain>
    </source>
</reference>
<dbReference type="EMBL" id="HE681720">
    <property type="protein sequence ID" value="CCG22022.1"/>
    <property type="molecule type" value="Genomic_DNA"/>
</dbReference>
<dbReference type="InterPro" id="IPR036249">
    <property type="entry name" value="Thioredoxin-like_sf"/>
</dbReference>
<dbReference type="AlphaFoldDB" id="H8X0Y3"/>
<keyword evidence="1" id="KW-0249">Electron transport</keyword>
<evidence type="ECO:0000256" key="1">
    <source>
        <dbReference type="RuleBase" id="RU363082"/>
    </source>
</evidence>
<keyword evidence="3" id="KW-1185">Reference proteome</keyword>
<organism evidence="2 3">
    <name type="scientific">Candida orthopsilosis (strain 90-125)</name>
    <name type="common">Yeast</name>
    <dbReference type="NCBI Taxonomy" id="1136231"/>
    <lineage>
        <taxon>Eukaryota</taxon>
        <taxon>Fungi</taxon>
        <taxon>Dikarya</taxon>
        <taxon>Ascomycota</taxon>
        <taxon>Saccharomycotina</taxon>
        <taxon>Pichiomycetes</taxon>
        <taxon>Debaryomycetaceae</taxon>
        <taxon>Candida/Lodderomyces clade</taxon>
        <taxon>Candida</taxon>
    </lineage>
</organism>
<dbReference type="RefSeq" id="XP_003867460.1">
    <property type="nucleotide sequence ID" value="XM_003867412.1"/>
</dbReference>
<dbReference type="eggNOG" id="ENOG502SC8X">
    <property type="taxonomic scope" value="Eukaryota"/>
</dbReference>